<feature type="domain" description="Glycosyltransferase subfamily 4-like N-terminal" evidence="5">
    <location>
        <begin position="198"/>
        <end position="235"/>
    </location>
</feature>
<comment type="similarity">
    <text evidence="1">Belongs to the glycosyltransferase group 1 family. Glycosyltransferase 4 subfamily.</text>
</comment>
<dbReference type="RefSeq" id="WP_142660094.1">
    <property type="nucleotide sequence ID" value="NZ_CABFVA020000066.1"/>
</dbReference>
<feature type="domain" description="Glycosyl transferase family 1" evidence="4">
    <location>
        <begin position="249"/>
        <end position="394"/>
    </location>
</feature>
<dbReference type="OrthoDB" id="570545at2"/>
<gene>
    <name evidence="6" type="primary">mshA</name>
    <name evidence="6" type="ORF">MAMT_01234</name>
</gene>
<accession>A0A5E6MF87</accession>
<keyword evidence="7" id="KW-1185">Reference proteome</keyword>
<dbReference type="GO" id="GO:0102710">
    <property type="term" value="F:D-inositol-3-phosphate glycosyltransferase activity"/>
    <property type="evidence" value="ECO:0007669"/>
    <property type="project" value="UniProtKB-EC"/>
</dbReference>
<dbReference type="EC" id="2.4.1.250" evidence="6"/>
<protein>
    <submittedName>
        <fullName evidence="6">D-inositol 3-phosphate glycosyltransferase</fullName>
        <ecNumber evidence="6">2.4.1.250</ecNumber>
    </submittedName>
</protein>
<organism evidence="6 7">
    <name type="scientific">Methylacidimicrobium tartarophylax</name>
    <dbReference type="NCBI Taxonomy" id="1041768"/>
    <lineage>
        <taxon>Bacteria</taxon>
        <taxon>Pseudomonadati</taxon>
        <taxon>Verrucomicrobiota</taxon>
        <taxon>Methylacidimicrobium</taxon>
    </lineage>
</organism>
<evidence type="ECO:0000256" key="1">
    <source>
        <dbReference type="ARBA" id="ARBA00009481"/>
    </source>
</evidence>
<dbReference type="AlphaFoldDB" id="A0A5E6MF87"/>
<dbReference type="CDD" id="cd03801">
    <property type="entry name" value="GT4_PimA-like"/>
    <property type="match status" value="1"/>
</dbReference>
<dbReference type="SUPFAM" id="SSF53756">
    <property type="entry name" value="UDP-Glycosyltransferase/glycogen phosphorylase"/>
    <property type="match status" value="1"/>
</dbReference>
<keyword evidence="3 6" id="KW-0808">Transferase</keyword>
<reference evidence="6 7" key="1">
    <citation type="submission" date="2019-09" db="EMBL/GenBank/DDBJ databases">
        <authorList>
            <person name="Cremers G."/>
        </authorList>
    </citation>
    <scope>NUCLEOTIDE SEQUENCE [LARGE SCALE GENOMIC DNA]</scope>
    <source>
        <strain evidence="6">4A</strain>
    </source>
</reference>
<dbReference type="EMBL" id="CABFVA020000066">
    <property type="protein sequence ID" value="VVM06493.1"/>
    <property type="molecule type" value="Genomic_DNA"/>
</dbReference>
<proteinExistence type="inferred from homology"/>
<evidence type="ECO:0000313" key="7">
    <source>
        <dbReference type="Proteomes" id="UP000334923"/>
    </source>
</evidence>
<sequence length="432" mass="48042">MQRGKDGRERGVIVAHPGTQHSYWTAKALEDTGLLAEYYTGWYYKPESFLGRLLQVVPRVVRGRVERQLRRRHHSGLPPRRVRCFAHGEILAVAASRLGVDGWLGDEILHWRNTGFDRWVAKRVATLRPAAVVAYNSAALKTLSAARKVGSLGILDQTIAFPTAAQELLDLEAECNPEFADSLPVIPRWWIDQNREEALLADLILTPSEYVRESLMEIGVPGEKVVVLPYGVDLELFQPTAKATDGIFRVCFVGQLSQRKGIKYLLEAMKRLCLPKSEVVLVGGIVGSGLALRGYADVFSHVPNVPRSEVVGYMQRADVFVYPSLWEGSALAIYEALACGVPVVTTPNAGSVVRDGMDGFVVPARDVEALAQKIALLYGDVNLRKWLGQNARKRAEQFGWNSYAARIADLLRKRMPEQERRGVASRQQDARS</sequence>
<dbReference type="InterPro" id="IPR001296">
    <property type="entry name" value="Glyco_trans_1"/>
</dbReference>
<evidence type="ECO:0000313" key="6">
    <source>
        <dbReference type="EMBL" id="VVM06493.1"/>
    </source>
</evidence>
<name>A0A5E6MF87_9BACT</name>
<dbReference type="Gene3D" id="3.40.50.2000">
    <property type="entry name" value="Glycogen Phosphorylase B"/>
    <property type="match status" value="2"/>
</dbReference>
<evidence type="ECO:0000256" key="3">
    <source>
        <dbReference type="ARBA" id="ARBA00022679"/>
    </source>
</evidence>
<evidence type="ECO:0000256" key="2">
    <source>
        <dbReference type="ARBA" id="ARBA00022676"/>
    </source>
</evidence>
<dbReference type="Pfam" id="PF00534">
    <property type="entry name" value="Glycos_transf_1"/>
    <property type="match status" value="1"/>
</dbReference>
<keyword evidence="2 6" id="KW-0328">Glycosyltransferase</keyword>
<dbReference type="InterPro" id="IPR028098">
    <property type="entry name" value="Glyco_trans_4-like_N"/>
</dbReference>
<dbReference type="PANTHER" id="PTHR12526:SF640">
    <property type="entry name" value="COLANIC ACID BIOSYNTHESIS GLYCOSYLTRANSFERASE WCAL-RELATED"/>
    <property type="match status" value="1"/>
</dbReference>
<dbReference type="Pfam" id="PF13439">
    <property type="entry name" value="Glyco_transf_4"/>
    <property type="match status" value="1"/>
</dbReference>
<dbReference type="PANTHER" id="PTHR12526">
    <property type="entry name" value="GLYCOSYLTRANSFERASE"/>
    <property type="match status" value="1"/>
</dbReference>
<dbReference type="Proteomes" id="UP000334923">
    <property type="component" value="Unassembled WGS sequence"/>
</dbReference>
<evidence type="ECO:0000259" key="4">
    <source>
        <dbReference type="Pfam" id="PF00534"/>
    </source>
</evidence>
<evidence type="ECO:0000259" key="5">
    <source>
        <dbReference type="Pfam" id="PF13439"/>
    </source>
</evidence>